<gene>
    <name evidence="1" type="ORF">PAI11_21740</name>
</gene>
<comment type="caution">
    <text evidence="1">The sequence shown here is derived from an EMBL/GenBank/DDBJ whole genome shotgun (WGS) entry which is preliminary data.</text>
</comment>
<evidence type="ECO:0000313" key="2">
    <source>
        <dbReference type="Proteomes" id="UP000005143"/>
    </source>
</evidence>
<evidence type="ECO:0000313" key="1">
    <source>
        <dbReference type="EMBL" id="EHN10976.1"/>
    </source>
</evidence>
<organism evidence="1 2">
    <name type="scientific">Patulibacter medicamentivorans</name>
    <dbReference type="NCBI Taxonomy" id="1097667"/>
    <lineage>
        <taxon>Bacteria</taxon>
        <taxon>Bacillati</taxon>
        <taxon>Actinomycetota</taxon>
        <taxon>Thermoleophilia</taxon>
        <taxon>Solirubrobacterales</taxon>
        <taxon>Patulibacteraceae</taxon>
        <taxon>Patulibacter</taxon>
    </lineage>
</organism>
<reference evidence="1 2" key="1">
    <citation type="journal article" date="2013" name="Biodegradation">
        <title>Quantitative proteomic analysis of ibuprofen-degrading Patulibacter sp. strain I11.</title>
        <authorList>
            <person name="Almeida B."/>
            <person name="Kjeldal H."/>
            <person name="Lolas I."/>
            <person name="Knudsen A.D."/>
            <person name="Carvalho G."/>
            <person name="Nielsen K.L."/>
            <person name="Barreto Crespo M.T."/>
            <person name="Stensballe A."/>
            <person name="Nielsen J.L."/>
        </authorList>
    </citation>
    <scope>NUCLEOTIDE SEQUENCE [LARGE SCALE GENOMIC DNA]</scope>
    <source>
        <strain evidence="1 2">I11</strain>
    </source>
</reference>
<dbReference type="Proteomes" id="UP000005143">
    <property type="component" value="Unassembled WGS sequence"/>
</dbReference>
<keyword evidence="2" id="KW-1185">Reference proteome</keyword>
<dbReference type="EMBL" id="AGUD01000193">
    <property type="protein sequence ID" value="EHN10976.1"/>
    <property type="molecule type" value="Genomic_DNA"/>
</dbReference>
<accession>H0E5S5</accession>
<proteinExistence type="predicted"/>
<sequence>MRDELLLVRAERRAWELERMRWDRERIALREAVARLERVERVYQAVVSSLSWRITAPLRALKRGLAH</sequence>
<name>H0E5S5_9ACTN</name>
<dbReference type="AlphaFoldDB" id="H0E5S5"/>
<protein>
    <submittedName>
        <fullName evidence="1">Uncharacterized protein</fullName>
    </submittedName>
</protein>